<gene>
    <name evidence="6" type="ORF">D5H78_16120</name>
</gene>
<evidence type="ECO:0000256" key="3">
    <source>
        <dbReference type="SAM" id="MobiDB-lite"/>
    </source>
</evidence>
<dbReference type="PANTHER" id="PTHR22946">
    <property type="entry name" value="DIENELACTONE HYDROLASE DOMAIN-CONTAINING PROTEIN-RELATED"/>
    <property type="match status" value="1"/>
</dbReference>
<organism evidence="6 7">
    <name type="scientific">Vallicoccus soli</name>
    <dbReference type="NCBI Taxonomy" id="2339232"/>
    <lineage>
        <taxon>Bacteria</taxon>
        <taxon>Bacillati</taxon>
        <taxon>Actinomycetota</taxon>
        <taxon>Actinomycetes</taxon>
        <taxon>Motilibacterales</taxon>
        <taxon>Vallicoccaceae</taxon>
        <taxon>Vallicoccus</taxon>
    </lineage>
</organism>
<dbReference type="InterPro" id="IPR041127">
    <property type="entry name" value="PET_hydrolase/cutinase-like"/>
</dbReference>
<feature type="signal peptide" evidence="4">
    <location>
        <begin position="1"/>
        <end position="48"/>
    </location>
</feature>
<protein>
    <submittedName>
        <fullName evidence="6">Alpha/beta hydrolase</fullName>
    </submittedName>
</protein>
<feature type="chain" id="PRO_5039122217" evidence="4">
    <location>
        <begin position="49"/>
        <end position="313"/>
    </location>
</feature>
<name>A0A3A3YUA9_9ACTN</name>
<dbReference type="SMR" id="A0A3A3YUA9"/>
<dbReference type="Proteomes" id="UP000265614">
    <property type="component" value="Unassembled WGS sequence"/>
</dbReference>
<dbReference type="InterPro" id="IPR029058">
    <property type="entry name" value="AB_hydrolase_fold"/>
</dbReference>
<dbReference type="Pfam" id="PF12740">
    <property type="entry name" value="PETase"/>
    <property type="match status" value="1"/>
</dbReference>
<accession>A0A3A3YUA9</accession>
<keyword evidence="4" id="KW-0732">Signal</keyword>
<feature type="domain" description="PET hydrolase/cutinase-like" evidence="5">
    <location>
        <begin position="53"/>
        <end position="312"/>
    </location>
</feature>
<dbReference type="PANTHER" id="PTHR22946:SF9">
    <property type="entry name" value="POLYKETIDE TRANSFERASE AF380"/>
    <property type="match status" value="1"/>
</dbReference>
<evidence type="ECO:0000256" key="2">
    <source>
        <dbReference type="ARBA" id="ARBA00022801"/>
    </source>
</evidence>
<dbReference type="OrthoDB" id="1466228at2"/>
<keyword evidence="7" id="KW-1185">Reference proteome</keyword>
<dbReference type="AlphaFoldDB" id="A0A3A3YUA9"/>
<dbReference type="RefSeq" id="WP_119951510.1">
    <property type="nucleotide sequence ID" value="NZ_QZEZ01000008.1"/>
</dbReference>
<dbReference type="EMBL" id="QZEZ01000008">
    <property type="protein sequence ID" value="RJK93839.1"/>
    <property type="molecule type" value="Genomic_DNA"/>
</dbReference>
<keyword evidence="2 6" id="KW-0378">Hydrolase</keyword>
<evidence type="ECO:0000256" key="1">
    <source>
        <dbReference type="ARBA" id="ARBA00008645"/>
    </source>
</evidence>
<evidence type="ECO:0000313" key="7">
    <source>
        <dbReference type="Proteomes" id="UP000265614"/>
    </source>
</evidence>
<evidence type="ECO:0000313" key="6">
    <source>
        <dbReference type="EMBL" id="RJK93839.1"/>
    </source>
</evidence>
<sequence length="313" mass="33123">MRPGAAQHYLLPRHRHRPSGRTSTVTRARRLRAPLAAALLAAALPALAQPAGAADNPYARGPEPTTASVEAARGPFAVAQTSVSRYAVSGFGGGTVYYPTTTTAGTFGAVAVSPGYTARQSSIAWLGPRLASQGFVVITIDTLSTYDQPASRGDQLRAALAYLTQRSSVRARIDPTRLAVVGHSMGGGGALEAAKDDPSLQAAVPLTGWNLDKTWPEVRTPTLVIGAEDDGVAPVRSHSEPFYASLPATLDKAYLELRGAGHLAPTVSNTTIATYTLSWLKRFVDDDLRYDRFLCPAPATSTAIAEYRSTCPY</sequence>
<dbReference type="GO" id="GO:0052689">
    <property type="term" value="F:carboxylic ester hydrolase activity"/>
    <property type="evidence" value="ECO:0007669"/>
    <property type="project" value="UniProtKB-ARBA"/>
</dbReference>
<comment type="caution">
    <text evidence="6">The sequence shown here is derived from an EMBL/GenBank/DDBJ whole genome shotgun (WGS) entry which is preliminary data.</text>
</comment>
<comment type="similarity">
    <text evidence="1">Belongs to the AB hydrolase superfamily.</text>
</comment>
<dbReference type="InterPro" id="IPR050261">
    <property type="entry name" value="FrsA_esterase"/>
</dbReference>
<evidence type="ECO:0000259" key="5">
    <source>
        <dbReference type="Pfam" id="PF12740"/>
    </source>
</evidence>
<reference evidence="6 7" key="1">
    <citation type="submission" date="2018-09" db="EMBL/GenBank/DDBJ databases">
        <title>YIM 75000 draft genome.</title>
        <authorList>
            <person name="Tang S."/>
            <person name="Feng Y."/>
        </authorList>
    </citation>
    <scope>NUCLEOTIDE SEQUENCE [LARGE SCALE GENOMIC DNA]</scope>
    <source>
        <strain evidence="6 7">YIM 75000</strain>
    </source>
</reference>
<proteinExistence type="inferred from homology"/>
<dbReference type="SUPFAM" id="SSF53474">
    <property type="entry name" value="alpha/beta-Hydrolases"/>
    <property type="match status" value="1"/>
</dbReference>
<evidence type="ECO:0000256" key="4">
    <source>
        <dbReference type="SAM" id="SignalP"/>
    </source>
</evidence>
<feature type="region of interest" description="Disordered" evidence="3">
    <location>
        <begin position="1"/>
        <end position="25"/>
    </location>
</feature>
<dbReference type="Gene3D" id="3.40.50.1820">
    <property type="entry name" value="alpha/beta hydrolase"/>
    <property type="match status" value="1"/>
</dbReference>